<comment type="caution">
    <text evidence="1">The sequence shown here is derived from an EMBL/GenBank/DDBJ whole genome shotgun (WGS) entry which is preliminary data.</text>
</comment>
<protein>
    <submittedName>
        <fullName evidence="1">Uncharacterized protein</fullName>
    </submittedName>
</protein>
<reference evidence="1" key="1">
    <citation type="journal article" date="2014" name="Front. Microbiol.">
        <title>High frequency of phylogenetically diverse reductive dehalogenase-homologous genes in deep subseafloor sedimentary metagenomes.</title>
        <authorList>
            <person name="Kawai M."/>
            <person name="Futagami T."/>
            <person name="Toyoda A."/>
            <person name="Takaki Y."/>
            <person name="Nishi S."/>
            <person name="Hori S."/>
            <person name="Arai W."/>
            <person name="Tsubouchi T."/>
            <person name="Morono Y."/>
            <person name="Uchiyama I."/>
            <person name="Ito T."/>
            <person name="Fujiyama A."/>
            <person name="Inagaki F."/>
            <person name="Takami H."/>
        </authorList>
    </citation>
    <scope>NUCLEOTIDE SEQUENCE</scope>
    <source>
        <strain evidence="1">Expedition CK06-06</strain>
    </source>
</reference>
<evidence type="ECO:0000313" key="1">
    <source>
        <dbReference type="EMBL" id="GAJ10037.1"/>
    </source>
</evidence>
<dbReference type="AlphaFoldDB" id="X1V2K4"/>
<name>X1V2K4_9ZZZZ</name>
<accession>X1V2K4</accession>
<dbReference type="EMBL" id="BARW01025570">
    <property type="protein sequence ID" value="GAJ10037.1"/>
    <property type="molecule type" value="Genomic_DNA"/>
</dbReference>
<gene>
    <name evidence="1" type="ORF">S12H4_41883</name>
</gene>
<sequence length="43" mass="5218">ADTFDDLYALIQDHVNDIKEDRARLHKDEDEIEFTEDVEFEDY</sequence>
<feature type="non-terminal residue" evidence="1">
    <location>
        <position position="1"/>
    </location>
</feature>
<organism evidence="1">
    <name type="scientific">marine sediment metagenome</name>
    <dbReference type="NCBI Taxonomy" id="412755"/>
    <lineage>
        <taxon>unclassified sequences</taxon>
        <taxon>metagenomes</taxon>
        <taxon>ecological metagenomes</taxon>
    </lineage>
</organism>
<proteinExistence type="predicted"/>